<dbReference type="FunFam" id="3.40.50.150:FF:000568">
    <property type="entry name" value="Leucine carboxyl methyltransferase 1"/>
    <property type="match status" value="1"/>
</dbReference>
<dbReference type="PANTHER" id="PTHR13600">
    <property type="entry name" value="LEUCINE CARBOXYL METHYLTRANSFERASE"/>
    <property type="match status" value="1"/>
</dbReference>
<dbReference type="InterPro" id="IPR016651">
    <property type="entry name" value="LCMT1"/>
</dbReference>
<dbReference type="Gene3D" id="3.40.50.150">
    <property type="entry name" value="Vaccinia Virus protein VP39"/>
    <property type="match status" value="1"/>
</dbReference>
<evidence type="ECO:0000256" key="6">
    <source>
        <dbReference type="ARBA" id="ARBA00022679"/>
    </source>
</evidence>
<dbReference type="InterPro" id="IPR007213">
    <property type="entry name" value="Ppm1/Ppm2/Tcmp"/>
</dbReference>
<gene>
    <name evidence="10" type="primary">PPM1_1</name>
    <name evidence="10" type="ORF">GRS66_001160</name>
</gene>
<keyword evidence="7 8" id="KW-0949">S-adenosyl-L-methionine</keyword>
<dbReference type="Proteomes" id="UP000501346">
    <property type="component" value="Chromosome ScIV"/>
</dbReference>
<feature type="binding site" evidence="9">
    <location>
        <position position="81"/>
    </location>
    <ligand>
        <name>S-adenosyl-L-methionine</name>
        <dbReference type="ChEBI" id="CHEBI:59789"/>
    </ligand>
</feature>
<evidence type="ECO:0000313" key="10">
    <source>
        <dbReference type="EMBL" id="QID78929.1"/>
    </source>
</evidence>
<dbReference type="AlphaFoldDB" id="A0A6C1DPW5"/>
<evidence type="ECO:0000256" key="1">
    <source>
        <dbReference type="ARBA" id="ARBA00000724"/>
    </source>
</evidence>
<dbReference type="SUPFAM" id="SSF53335">
    <property type="entry name" value="S-adenosyl-L-methionine-dependent methyltransferases"/>
    <property type="match status" value="1"/>
</dbReference>
<evidence type="ECO:0000256" key="9">
    <source>
        <dbReference type="PIRSR" id="PIRSR016305-1"/>
    </source>
</evidence>
<dbReference type="EC" id="2.1.1.233" evidence="3 8"/>
<accession>A0A6C1DPW5</accession>
<dbReference type="EMBL" id="CP048985">
    <property type="protein sequence ID" value="QID78929.1"/>
    <property type="molecule type" value="Genomic_DNA"/>
</dbReference>
<proteinExistence type="inferred from homology"/>
<keyword evidence="6 8" id="KW-0808">Transferase</keyword>
<evidence type="ECO:0000256" key="8">
    <source>
        <dbReference type="PIRNR" id="PIRNR016305"/>
    </source>
</evidence>
<evidence type="ECO:0000256" key="5">
    <source>
        <dbReference type="ARBA" id="ARBA00022603"/>
    </source>
</evidence>
<dbReference type="PANTHER" id="PTHR13600:SF21">
    <property type="entry name" value="LEUCINE CARBOXYL METHYLTRANSFERASE 1"/>
    <property type="match status" value="1"/>
</dbReference>
<dbReference type="GO" id="GO:0018423">
    <property type="term" value="F:protein C-terminal leucine carboxyl O-methyltransferase activity"/>
    <property type="evidence" value="ECO:0007669"/>
    <property type="project" value="UniProtKB-EC"/>
</dbReference>
<name>A0A6C1DPW5_SACPS</name>
<dbReference type="InterPro" id="IPR029063">
    <property type="entry name" value="SAM-dependent_MTases_sf"/>
</dbReference>
<keyword evidence="5 8" id="KW-0489">Methyltransferase</keyword>
<dbReference type="GO" id="GO:0032259">
    <property type="term" value="P:methylation"/>
    <property type="evidence" value="ECO:0007669"/>
    <property type="project" value="UniProtKB-KW"/>
</dbReference>
<evidence type="ECO:0000256" key="3">
    <source>
        <dbReference type="ARBA" id="ARBA00012834"/>
    </source>
</evidence>
<dbReference type="OrthoDB" id="203237at2759"/>
<dbReference type="Pfam" id="PF04072">
    <property type="entry name" value="LCM"/>
    <property type="match status" value="1"/>
</dbReference>
<reference evidence="10 11" key="1">
    <citation type="journal article" date="2019" name="BMC Genomics">
        <title>Chromosome level assembly and comparative genome analysis confirm lager-brewing yeasts originated from a single hybridization.</title>
        <authorList>
            <person name="Salazar A.N."/>
            <person name="Gorter de Vries A.R."/>
            <person name="van den Broek M."/>
            <person name="Brouwers N."/>
            <person name="de la Torre Cortes P."/>
            <person name="Kuijpers N.G.A."/>
            <person name="Daran J.G."/>
            <person name="Abeel T."/>
        </authorList>
    </citation>
    <scope>NUCLEOTIDE SEQUENCE [LARGE SCALE GENOMIC DNA]</scope>
    <source>
        <strain evidence="10 11">CBS 1483</strain>
    </source>
</reference>
<organism evidence="10 11">
    <name type="scientific">Saccharomyces pastorianus</name>
    <name type="common">Lager yeast</name>
    <name type="synonym">Saccharomyces cerevisiae x Saccharomyces eubayanus</name>
    <dbReference type="NCBI Taxonomy" id="27292"/>
    <lineage>
        <taxon>Eukaryota</taxon>
        <taxon>Fungi</taxon>
        <taxon>Dikarya</taxon>
        <taxon>Ascomycota</taxon>
        <taxon>Saccharomycotina</taxon>
        <taxon>Saccharomycetes</taxon>
        <taxon>Saccharomycetales</taxon>
        <taxon>Saccharomycetaceae</taxon>
        <taxon>Saccharomyces</taxon>
    </lineage>
</organism>
<protein>
    <recommendedName>
        <fullName evidence="4 8">Leucine carboxyl methyltransferase 1</fullName>
        <ecNumber evidence="3 8">2.1.1.233</ecNumber>
    </recommendedName>
</protein>
<evidence type="ECO:0000313" key="11">
    <source>
        <dbReference type="Proteomes" id="UP000501346"/>
    </source>
</evidence>
<dbReference type="PIRSF" id="PIRSF016305">
    <property type="entry name" value="LCM_mtfrase"/>
    <property type="match status" value="1"/>
</dbReference>
<feature type="binding site" evidence="9">
    <location>
        <position position="201"/>
    </location>
    <ligand>
        <name>S-adenosyl-L-methionine</name>
        <dbReference type="ChEBI" id="CHEBI:59789"/>
    </ligand>
</feature>
<keyword evidence="11" id="KW-1185">Reference proteome</keyword>
<feature type="binding site" evidence="9">
    <location>
        <position position="105"/>
    </location>
    <ligand>
        <name>S-adenosyl-L-methionine</name>
        <dbReference type="ChEBI" id="CHEBI:59789"/>
    </ligand>
</feature>
<evidence type="ECO:0000256" key="4">
    <source>
        <dbReference type="ARBA" id="ARBA00017497"/>
    </source>
</evidence>
<evidence type="ECO:0000256" key="2">
    <source>
        <dbReference type="ARBA" id="ARBA00010703"/>
    </source>
</evidence>
<comment type="similarity">
    <text evidence="2 8">Belongs to the methyltransferase superfamily. LCMT family.</text>
</comment>
<feature type="binding site" evidence="9">
    <location>
        <begin position="175"/>
        <end position="176"/>
    </location>
    <ligand>
        <name>S-adenosyl-L-methionine</name>
        <dbReference type="ChEBI" id="CHEBI:59789"/>
    </ligand>
</feature>
<evidence type="ECO:0000256" key="7">
    <source>
        <dbReference type="ARBA" id="ARBA00022691"/>
    </source>
</evidence>
<comment type="function">
    <text evidence="8">Methylates the carboxyl group of the C-terminal leucine residue of protein phosphatase 2A catalytic subunits to form alpha-leucine ester residues.</text>
</comment>
<sequence length="328" mass="37741">MERIIQQTDYDALSCKLAAISVGYLPSSGLQRLSVDLSKKYTEWHRSYLVTLKKFSRRAFGKVDKAMRSSFPVMNYGTYLRTVGIDAAILEFLVANEKVQVVNLGCGSDLRMLPLLQMFPHLAYVDIDYNESVELKNSILRESEILRTSLGLSKEDTAKSPFLIDQERYKLAACDLNDITETTRLLDVCTKREIPTIVISECLLCYMHNNESQLLINTIMSKFSHGLWISYDPIGGSQPNDRFGAIMQSNLKESRNLEMPTLMTYNSKEKYASRWSAAPNVIVNDMWEIFNAQIPESERKRLRSLQFLDELEELKVMQTHYILMKAQW</sequence>
<comment type="catalytic activity">
    <reaction evidence="1 8">
        <text>[phosphatase 2A protein]-C-terminal L-leucine + S-adenosyl-L-methionine = [phosphatase 2A protein]-C-terminal L-leucine methyl ester + S-adenosyl-L-homocysteine</text>
        <dbReference type="Rhea" id="RHEA:48544"/>
        <dbReference type="Rhea" id="RHEA-COMP:12134"/>
        <dbReference type="Rhea" id="RHEA-COMP:12135"/>
        <dbReference type="ChEBI" id="CHEBI:57856"/>
        <dbReference type="ChEBI" id="CHEBI:59789"/>
        <dbReference type="ChEBI" id="CHEBI:90516"/>
        <dbReference type="ChEBI" id="CHEBI:90517"/>
        <dbReference type="EC" id="2.1.1.233"/>
    </reaction>
</comment>